<dbReference type="OrthoDB" id="672534at2"/>
<evidence type="ECO:0000313" key="3">
    <source>
        <dbReference type="Proteomes" id="UP000295741"/>
    </source>
</evidence>
<dbReference type="EMBL" id="SNWP01000013">
    <property type="protein sequence ID" value="TDO25449.1"/>
    <property type="molecule type" value="Genomic_DNA"/>
</dbReference>
<dbReference type="Pfam" id="PF14129">
    <property type="entry name" value="DUF4296"/>
    <property type="match status" value="1"/>
</dbReference>
<dbReference type="AlphaFoldDB" id="A0A4R6ISI8"/>
<dbReference type="Proteomes" id="UP000295741">
    <property type="component" value="Unassembled WGS sequence"/>
</dbReference>
<dbReference type="InterPro" id="IPR025381">
    <property type="entry name" value="DUF4296"/>
</dbReference>
<accession>A0A4R6ISI8</accession>
<sequence>MKIVAGCCLLLCLLVQSGCRNETRPAIIPVDSMKLIMWDMMKADEWFNRKIVQDTHAIRNKEDVKLYEMVFKVHGITRERYYNSYRYYEGRPLSFKRLLDSIEALSNRERIKRYQMERGNPNAPAPNK</sequence>
<evidence type="ECO:0000313" key="2">
    <source>
        <dbReference type="EMBL" id="TDO25449.1"/>
    </source>
</evidence>
<feature type="domain" description="DUF4296" evidence="1">
    <location>
        <begin position="27"/>
        <end position="104"/>
    </location>
</feature>
<organism evidence="2 3">
    <name type="scientific">Sediminibacterium goheungense</name>
    <dbReference type="NCBI Taxonomy" id="1086393"/>
    <lineage>
        <taxon>Bacteria</taxon>
        <taxon>Pseudomonadati</taxon>
        <taxon>Bacteroidota</taxon>
        <taxon>Chitinophagia</taxon>
        <taxon>Chitinophagales</taxon>
        <taxon>Chitinophagaceae</taxon>
        <taxon>Sediminibacterium</taxon>
    </lineage>
</organism>
<evidence type="ECO:0000259" key="1">
    <source>
        <dbReference type="Pfam" id="PF14129"/>
    </source>
</evidence>
<dbReference type="RefSeq" id="WP_133475558.1">
    <property type="nucleotide sequence ID" value="NZ_SNWP01000013.1"/>
</dbReference>
<keyword evidence="3" id="KW-1185">Reference proteome</keyword>
<reference evidence="2 3" key="1">
    <citation type="submission" date="2019-03" db="EMBL/GenBank/DDBJ databases">
        <title>Genomic Encyclopedia of Archaeal and Bacterial Type Strains, Phase II (KMG-II): from individual species to whole genera.</title>
        <authorList>
            <person name="Goeker M."/>
        </authorList>
    </citation>
    <scope>NUCLEOTIDE SEQUENCE [LARGE SCALE GENOMIC DNA]</scope>
    <source>
        <strain evidence="2 3">DSM 28323</strain>
    </source>
</reference>
<protein>
    <submittedName>
        <fullName evidence="2">Uncharacterized protein DUF4296</fullName>
    </submittedName>
</protein>
<gene>
    <name evidence="2" type="ORF">BC659_2991</name>
</gene>
<proteinExistence type="predicted"/>
<name>A0A4R6ISI8_9BACT</name>
<comment type="caution">
    <text evidence="2">The sequence shown here is derived from an EMBL/GenBank/DDBJ whole genome shotgun (WGS) entry which is preliminary data.</text>
</comment>